<sequence>MIINIIVLAIGVIFLGLIILGVYNVVVRKKRYKNMYTPFDDITRGTKREVRISMTYF</sequence>
<organism evidence="2 3">
    <name type="scientific">Bacillus norwichensis</name>
    <dbReference type="NCBI Taxonomy" id="2762217"/>
    <lineage>
        <taxon>Bacteria</taxon>
        <taxon>Bacillati</taxon>
        <taxon>Bacillota</taxon>
        <taxon>Bacilli</taxon>
        <taxon>Bacillales</taxon>
        <taxon>Bacillaceae</taxon>
        <taxon>Bacillus</taxon>
    </lineage>
</organism>
<dbReference type="EMBL" id="JACSPV010000002">
    <property type="protein sequence ID" value="MBD8003924.1"/>
    <property type="molecule type" value="Genomic_DNA"/>
</dbReference>
<comment type="caution">
    <text evidence="2">The sequence shown here is derived from an EMBL/GenBank/DDBJ whole genome shotgun (WGS) entry which is preliminary data.</text>
</comment>
<dbReference type="Pfam" id="PF13131">
    <property type="entry name" value="DUF3951"/>
    <property type="match status" value="1"/>
</dbReference>
<evidence type="ECO:0000313" key="2">
    <source>
        <dbReference type="EMBL" id="MBD8003924.1"/>
    </source>
</evidence>
<keyword evidence="1" id="KW-0812">Transmembrane</keyword>
<keyword evidence="3" id="KW-1185">Reference proteome</keyword>
<protein>
    <submittedName>
        <fullName evidence="2">DUF3951 domain-containing protein</fullName>
    </submittedName>
</protein>
<name>A0ABR8VGM9_9BACI</name>
<feature type="transmembrane region" description="Helical" evidence="1">
    <location>
        <begin position="6"/>
        <end position="26"/>
    </location>
</feature>
<evidence type="ECO:0000256" key="1">
    <source>
        <dbReference type="SAM" id="Phobius"/>
    </source>
</evidence>
<gene>
    <name evidence="2" type="ORF">H9631_02445</name>
</gene>
<proteinExistence type="predicted"/>
<dbReference type="Proteomes" id="UP000648182">
    <property type="component" value="Unassembled WGS sequence"/>
</dbReference>
<evidence type="ECO:0000313" key="3">
    <source>
        <dbReference type="Proteomes" id="UP000648182"/>
    </source>
</evidence>
<accession>A0ABR8VGM9</accession>
<keyword evidence="1" id="KW-0472">Membrane</keyword>
<keyword evidence="1" id="KW-1133">Transmembrane helix</keyword>
<dbReference type="InterPro" id="IPR025028">
    <property type="entry name" value="DUF3951"/>
</dbReference>
<reference evidence="2 3" key="1">
    <citation type="submission" date="2020-08" db="EMBL/GenBank/DDBJ databases">
        <title>A Genomic Blueprint of the Chicken Gut Microbiome.</title>
        <authorList>
            <person name="Gilroy R."/>
            <person name="Ravi A."/>
            <person name="Getino M."/>
            <person name="Pursley I."/>
            <person name="Horton D.L."/>
            <person name="Alikhan N.-F."/>
            <person name="Baker D."/>
            <person name="Gharbi K."/>
            <person name="Hall N."/>
            <person name="Watson M."/>
            <person name="Adriaenssens E.M."/>
            <person name="Foster-Nyarko E."/>
            <person name="Jarju S."/>
            <person name="Secka A."/>
            <person name="Antonio M."/>
            <person name="Oren A."/>
            <person name="Chaudhuri R."/>
            <person name="La Ragione R.M."/>
            <person name="Hildebrand F."/>
            <person name="Pallen M.J."/>
        </authorList>
    </citation>
    <scope>NUCLEOTIDE SEQUENCE [LARGE SCALE GENOMIC DNA]</scope>
    <source>
        <strain evidence="2 3">Sa1BUA2</strain>
    </source>
</reference>